<dbReference type="CDD" id="cd13241">
    <property type="entry name" value="PH2_Kalirin_Trio_p63RhoGEF"/>
    <property type="match status" value="1"/>
</dbReference>
<dbReference type="SMART" id="SM00325">
    <property type="entry name" value="RhoGEF"/>
    <property type="match status" value="1"/>
</dbReference>
<feature type="compositionally biased region" description="Low complexity" evidence="2">
    <location>
        <begin position="500"/>
        <end position="511"/>
    </location>
</feature>
<dbReference type="Pfam" id="PF22697">
    <property type="entry name" value="SOS1_NGEF_PH"/>
    <property type="match status" value="1"/>
</dbReference>
<feature type="domain" description="PH" evidence="3">
    <location>
        <begin position="353"/>
        <end position="461"/>
    </location>
</feature>
<keyword evidence="1" id="KW-0344">Guanine-nucleotide releasing factor</keyword>
<accession>A0ABM1SPV1</accession>
<dbReference type="InterPro" id="IPR035899">
    <property type="entry name" value="DBL_dom_sf"/>
</dbReference>
<dbReference type="SMART" id="SM00233">
    <property type="entry name" value="PH"/>
    <property type="match status" value="1"/>
</dbReference>
<feature type="region of interest" description="Disordered" evidence="2">
    <location>
        <begin position="1"/>
        <end position="50"/>
    </location>
</feature>
<dbReference type="InterPro" id="IPR001849">
    <property type="entry name" value="PH_domain"/>
</dbReference>
<name>A0ABM1SPV1_LIMPO</name>
<dbReference type="GeneID" id="106462629"/>
<evidence type="ECO:0000256" key="2">
    <source>
        <dbReference type="SAM" id="MobiDB-lite"/>
    </source>
</evidence>
<dbReference type="Gene3D" id="2.30.29.30">
    <property type="entry name" value="Pleckstrin-homology domain (PH domain)/Phosphotyrosine-binding domain (PTB)"/>
    <property type="match status" value="1"/>
</dbReference>
<dbReference type="CDD" id="cd00160">
    <property type="entry name" value="RhoGEF"/>
    <property type="match status" value="1"/>
</dbReference>
<dbReference type="PROSITE" id="PS50003">
    <property type="entry name" value="PH_DOMAIN"/>
    <property type="match status" value="1"/>
</dbReference>
<protein>
    <submittedName>
        <fullName evidence="6">Rho guanine nucleotide exchange factor 25-like</fullName>
    </submittedName>
</protein>
<dbReference type="Gene3D" id="1.20.900.10">
    <property type="entry name" value="Dbl homology (DH) domain"/>
    <property type="match status" value="1"/>
</dbReference>
<sequence>MGNKASYPGGHHETYATTEKSSPAKLRLAKKSRSLDLGDAPSGGNGQSVQLPVQVKTSQHYSLFPMSVSFSSPGTLQVKVNHVDHPGDKGKYQLHQKAPGRSFGSSQQYNLTPHGSNAHMFSDSIVCSQSQTVTSQSSFESEEPKVAREKAVEQRSFVIQELVNTEKDYVKDLGHIVEGYIALMKTGEVPMPEDLKNGRDKIVFGNIEAIYEWHRDSFLGELEKCVNEPWRLGILFRRYERRLNMYVVYCQNKPKSEYIVSDYADTYFEELRQKLGHKLQLPDLLIKPVQRIMKYQLLLKDILKFTEKAGLEEEAEVLRKAVQIMHVVPKAANDMMKIGRLQGFEGKLTAQGKLLRQGTLLVGDSSSNGKLKDRQVFLFEQIIIFSESEGKNTQFSHPVYFYKNHLLANKMALREKTENGDPLSFILESKDFNQQELHFTIQSHNEAERDEWVTSIRSILDTQLNFMRALQSPIAYQKGLNKDGSTSDSEHWLNNTLRKSLSNPASSSATSRLEIPDVENSQITHSFRETKRERNVCANHVHSQNFVHRSQCERTESGCSFDVSDCSLETSEILEDNSRDSSSSGFERDSGDFSVIQKGLITDPRQLDLADPDVSQGTFKTSL</sequence>
<feature type="region of interest" description="Disordered" evidence="2">
    <location>
        <begin position="498"/>
        <end position="517"/>
    </location>
</feature>
<dbReference type="SUPFAM" id="SSF48065">
    <property type="entry name" value="DBL homology domain (DH-domain)"/>
    <property type="match status" value="1"/>
</dbReference>
<dbReference type="RefSeq" id="XP_022245657.1">
    <property type="nucleotide sequence ID" value="XM_022389949.1"/>
</dbReference>
<feature type="domain" description="DH" evidence="4">
    <location>
        <begin position="154"/>
        <end position="335"/>
    </location>
</feature>
<gene>
    <name evidence="6" type="primary">LOC106462629</name>
</gene>
<keyword evidence="5" id="KW-1185">Reference proteome</keyword>
<dbReference type="PROSITE" id="PS00741">
    <property type="entry name" value="DH_1"/>
    <property type="match status" value="1"/>
</dbReference>
<evidence type="ECO:0000259" key="4">
    <source>
        <dbReference type="PROSITE" id="PS50010"/>
    </source>
</evidence>
<reference evidence="6" key="1">
    <citation type="submission" date="2025-08" db="UniProtKB">
        <authorList>
            <consortium name="RefSeq"/>
        </authorList>
    </citation>
    <scope>IDENTIFICATION</scope>
    <source>
        <tissue evidence="6">Muscle</tissue>
    </source>
</reference>
<dbReference type="Proteomes" id="UP000694941">
    <property type="component" value="Unplaced"/>
</dbReference>
<evidence type="ECO:0000313" key="5">
    <source>
        <dbReference type="Proteomes" id="UP000694941"/>
    </source>
</evidence>
<evidence type="ECO:0000259" key="3">
    <source>
        <dbReference type="PROSITE" id="PS50003"/>
    </source>
</evidence>
<dbReference type="PANTHER" id="PTHR22826">
    <property type="entry name" value="RHO GUANINE EXCHANGE FACTOR-RELATED"/>
    <property type="match status" value="1"/>
</dbReference>
<evidence type="ECO:0000313" key="6">
    <source>
        <dbReference type="RefSeq" id="XP_022245657.1"/>
    </source>
</evidence>
<dbReference type="InterPro" id="IPR055251">
    <property type="entry name" value="SOS1_NGEF_PH"/>
</dbReference>
<organism evidence="5 6">
    <name type="scientific">Limulus polyphemus</name>
    <name type="common">Atlantic horseshoe crab</name>
    <dbReference type="NCBI Taxonomy" id="6850"/>
    <lineage>
        <taxon>Eukaryota</taxon>
        <taxon>Metazoa</taxon>
        <taxon>Ecdysozoa</taxon>
        <taxon>Arthropoda</taxon>
        <taxon>Chelicerata</taxon>
        <taxon>Merostomata</taxon>
        <taxon>Xiphosura</taxon>
        <taxon>Limulidae</taxon>
        <taxon>Limulus</taxon>
    </lineage>
</organism>
<dbReference type="InterPro" id="IPR011993">
    <property type="entry name" value="PH-like_dom_sf"/>
</dbReference>
<dbReference type="InterPro" id="IPR051336">
    <property type="entry name" value="RhoGEF_Guanine_NuclExch_SF"/>
</dbReference>
<dbReference type="InterPro" id="IPR000219">
    <property type="entry name" value="DH_dom"/>
</dbReference>
<dbReference type="InterPro" id="IPR001331">
    <property type="entry name" value="GDS_CDC24_CS"/>
</dbReference>
<dbReference type="PANTHER" id="PTHR22826:SF106">
    <property type="entry name" value="TRIO, ISOFORM A"/>
    <property type="match status" value="1"/>
</dbReference>
<proteinExistence type="predicted"/>
<dbReference type="SUPFAM" id="SSF50729">
    <property type="entry name" value="PH domain-like"/>
    <property type="match status" value="1"/>
</dbReference>
<dbReference type="PROSITE" id="PS50010">
    <property type="entry name" value="DH_2"/>
    <property type="match status" value="1"/>
</dbReference>
<dbReference type="Pfam" id="PF00621">
    <property type="entry name" value="RhoGEF"/>
    <property type="match status" value="1"/>
</dbReference>
<evidence type="ECO:0000256" key="1">
    <source>
        <dbReference type="ARBA" id="ARBA00022658"/>
    </source>
</evidence>